<organism evidence="1">
    <name type="scientific">mine drainage metagenome</name>
    <dbReference type="NCBI Taxonomy" id="410659"/>
    <lineage>
        <taxon>unclassified sequences</taxon>
        <taxon>metagenomes</taxon>
        <taxon>ecological metagenomes</taxon>
    </lineage>
</organism>
<sequence>MILLLQSCAVAEELMTSFIMSRISSCDLYVDNICNANHVPYGYEQLRSVKYGGNFIAAQAKCTGFCRCQRGGQVLKSDWSLQVIRPPYGHLVAQGIRDAPALTISPVADAVSETAAQPASDPKITRRPAVRIMKPMIWIL</sequence>
<dbReference type="EMBL" id="CABP01000070">
    <property type="protein sequence ID" value="CBI04530.1"/>
    <property type="molecule type" value="Genomic_DNA"/>
</dbReference>
<accession>E6QBF4</accession>
<protein>
    <submittedName>
        <fullName evidence="1">Uncharacterized protein</fullName>
    </submittedName>
</protein>
<comment type="caution">
    <text evidence="1">The sequence shown here is derived from an EMBL/GenBank/DDBJ whole genome shotgun (WGS) entry which is preliminary data.</text>
</comment>
<evidence type="ECO:0000313" key="1">
    <source>
        <dbReference type="EMBL" id="CBI04530.1"/>
    </source>
</evidence>
<reference evidence="1" key="1">
    <citation type="submission" date="2009-10" db="EMBL/GenBank/DDBJ databases">
        <title>Diversity of trophic interactions inside an arsenic-rich microbial ecosystem.</title>
        <authorList>
            <person name="Bertin P.N."/>
            <person name="Heinrich-Salmeron A."/>
            <person name="Pelletier E."/>
            <person name="Goulhen-Chollet F."/>
            <person name="Arsene-Ploetze F."/>
            <person name="Gallien S."/>
            <person name="Calteau A."/>
            <person name="Vallenet D."/>
            <person name="Casiot C."/>
            <person name="Chane-Woon-Ming B."/>
            <person name="Giloteaux L."/>
            <person name="Barakat M."/>
            <person name="Bonnefoy V."/>
            <person name="Bruneel O."/>
            <person name="Chandler M."/>
            <person name="Cleiss J."/>
            <person name="Duran R."/>
            <person name="Elbaz-Poulichet F."/>
            <person name="Fonknechten N."/>
            <person name="Lauga B."/>
            <person name="Mornico D."/>
            <person name="Ortet P."/>
            <person name="Schaeffer C."/>
            <person name="Siguier P."/>
            <person name="Alexander Thil Smith A."/>
            <person name="Van Dorsselaer A."/>
            <person name="Weissenbach J."/>
            <person name="Medigue C."/>
            <person name="Le Paslier D."/>
        </authorList>
    </citation>
    <scope>NUCLEOTIDE SEQUENCE</scope>
</reference>
<dbReference type="AlphaFoldDB" id="E6QBF4"/>
<gene>
    <name evidence="1" type="ORF">CARN5_1989</name>
</gene>
<proteinExistence type="predicted"/>
<name>E6QBF4_9ZZZZ</name>